<dbReference type="EMBL" id="CP122566">
    <property type="protein sequence ID" value="WGH92201.1"/>
    <property type="molecule type" value="Genomic_DNA"/>
</dbReference>
<gene>
    <name evidence="3" type="ORF">QDX21_07630</name>
</gene>
<dbReference type="GO" id="GO:0016705">
    <property type="term" value="F:oxidoreductase activity, acting on paired donors, with incorporation or reduction of molecular oxygen"/>
    <property type="evidence" value="ECO:0007669"/>
    <property type="project" value="InterPro"/>
</dbReference>
<feature type="domain" description="Luciferase-like" evidence="2">
    <location>
        <begin position="22"/>
        <end position="311"/>
    </location>
</feature>
<dbReference type="InterPro" id="IPR019949">
    <property type="entry name" value="CmoO-like"/>
</dbReference>
<evidence type="ECO:0000313" key="3">
    <source>
        <dbReference type="EMBL" id="WGH92201.1"/>
    </source>
</evidence>
<dbReference type="NCBIfam" id="TIGR03558">
    <property type="entry name" value="oxido_grp_1"/>
    <property type="match status" value="1"/>
</dbReference>
<evidence type="ECO:0000256" key="1">
    <source>
        <dbReference type="ARBA" id="ARBA00007789"/>
    </source>
</evidence>
<dbReference type="InterPro" id="IPR011251">
    <property type="entry name" value="Luciferase-like_dom"/>
</dbReference>
<dbReference type="PANTHER" id="PTHR30137">
    <property type="entry name" value="LUCIFERASE-LIKE MONOOXYGENASE"/>
    <property type="match status" value="1"/>
</dbReference>
<dbReference type="Gene3D" id="3.20.20.30">
    <property type="entry name" value="Luciferase-like domain"/>
    <property type="match status" value="1"/>
</dbReference>
<dbReference type="AlphaFoldDB" id="A0AAJ6ALM5"/>
<dbReference type="SUPFAM" id="SSF51679">
    <property type="entry name" value="Bacterial luciferase-like"/>
    <property type="match status" value="1"/>
</dbReference>
<dbReference type="EC" id="1.-.-.-" evidence="3"/>
<dbReference type="InterPro" id="IPR050766">
    <property type="entry name" value="Bact_Lucif_Oxidored"/>
</dbReference>
<protein>
    <submittedName>
        <fullName evidence="3">MsnO8 family LLM class oxidoreductase</fullName>
        <ecNumber evidence="3">1.-.-.-</ecNumber>
    </submittedName>
</protein>
<accession>A0AAJ6ALM5</accession>
<organism evidence="3 4">
    <name type="scientific">Auritidibacter ignavus</name>
    <dbReference type="NCBI Taxonomy" id="678932"/>
    <lineage>
        <taxon>Bacteria</taxon>
        <taxon>Bacillati</taxon>
        <taxon>Actinomycetota</taxon>
        <taxon>Actinomycetes</taxon>
        <taxon>Micrococcales</taxon>
        <taxon>Micrococcaceae</taxon>
        <taxon>Auritidibacter</taxon>
    </lineage>
</organism>
<dbReference type="PANTHER" id="PTHR30137:SF6">
    <property type="entry name" value="LUCIFERASE-LIKE MONOOXYGENASE"/>
    <property type="match status" value="1"/>
</dbReference>
<reference evidence="3 4" key="1">
    <citation type="submission" date="2023-03" db="EMBL/GenBank/DDBJ databases">
        <title>Complete genome sequences of several Auritidibacter ignavus strains isolated from ear infections.</title>
        <authorList>
            <person name="Baehr T."/>
            <person name="Baumhoegger A.M."/>
        </authorList>
    </citation>
    <scope>NUCLEOTIDE SEQUENCE [LARGE SCALE GENOMIC DNA]</scope>
    <source>
        <strain evidence="3 4">BABAE-6</strain>
    </source>
</reference>
<keyword evidence="3" id="KW-0560">Oxidoreductase</keyword>
<comment type="similarity">
    <text evidence="1">To bacterial alkanal monooxygenase alpha and beta chains.</text>
</comment>
<sequence>MTCAEPISPPRQSSLPLSILDRANTRTGSSAGAVLHDVITRAQHAETLGYHRFWVAEHHAVPGIAGSTPAVLMAAIAQATQTIRIGSGGIMTPSHQPLVAAEYISTLEALFSSRIDIGLGSSVGFTAPIRRALHQQHADRYHFPEQLREIIALLNGTAEITLQPPNEAATPLFVLASKRSVATAAEVGAGVVIGGPALPQFSVAHRDELAAYRDEFVPDPHRNQQPRVILSLNVAVAETEAHAHDLLLSEAWAMARSRNVGAFPPLDDPTEVRHALDHATARERAHTDEHLAQGLAGTPETVAARVRELAEFYEADEVLVTGGIFDPADRLAVDKQLIAAWG</sequence>
<dbReference type="Pfam" id="PF00296">
    <property type="entry name" value="Bac_luciferase"/>
    <property type="match status" value="1"/>
</dbReference>
<evidence type="ECO:0000259" key="2">
    <source>
        <dbReference type="Pfam" id="PF00296"/>
    </source>
</evidence>
<proteinExistence type="predicted"/>
<dbReference type="RefSeq" id="WP_279674419.1">
    <property type="nucleotide sequence ID" value="NZ_CP122566.1"/>
</dbReference>
<evidence type="ECO:0000313" key="4">
    <source>
        <dbReference type="Proteomes" id="UP001224674"/>
    </source>
</evidence>
<name>A0AAJ6ALM5_9MICC</name>
<dbReference type="GO" id="GO:0005829">
    <property type="term" value="C:cytosol"/>
    <property type="evidence" value="ECO:0007669"/>
    <property type="project" value="TreeGrafter"/>
</dbReference>
<dbReference type="Proteomes" id="UP001224674">
    <property type="component" value="Chromosome"/>
</dbReference>
<dbReference type="InterPro" id="IPR036661">
    <property type="entry name" value="Luciferase-like_sf"/>
</dbReference>
<keyword evidence="4" id="KW-1185">Reference proteome</keyword>